<evidence type="ECO:0000256" key="6">
    <source>
        <dbReference type="PIRSR" id="PIRSR000097-3"/>
    </source>
</evidence>
<dbReference type="GO" id="GO:0016616">
    <property type="term" value="F:oxidoreductase activity, acting on the CH-OH group of donors, NAD or NADP as acceptor"/>
    <property type="evidence" value="ECO:0007669"/>
    <property type="project" value="UniProtKB-ARBA"/>
</dbReference>
<protein>
    <submittedName>
        <fullName evidence="9 10">Oxidoreductase</fullName>
    </submittedName>
</protein>
<dbReference type="OrthoDB" id="9804790at2"/>
<dbReference type="PATRIC" id="fig|1528099.3.peg.483"/>
<evidence type="ECO:0000313" key="12">
    <source>
        <dbReference type="Proteomes" id="UP000324288"/>
    </source>
</evidence>
<keyword evidence="2" id="KW-0521">NADP</keyword>
<comment type="similarity">
    <text evidence="1">Belongs to the aldo/keto reductase family.</text>
</comment>
<keyword evidence="3" id="KW-0560">Oxidoreductase</keyword>
<keyword evidence="12" id="KW-1185">Reference proteome</keyword>
<reference evidence="10 12" key="3">
    <citation type="submission" date="2019-04" db="EMBL/GenBank/DDBJ databases">
        <authorList>
            <person name="Seth-Smith MB H."/>
            <person name="Seth-Smith H."/>
        </authorList>
    </citation>
    <scope>NUCLEOTIDE SEQUENCE [LARGE SCALE GENOMIC DNA]</scope>
    <source>
        <strain evidence="10">USB-603019</strain>
    </source>
</reference>
<dbReference type="InterPro" id="IPR036812">
    <property type="entry name" value="NAD(P)_OxRdtase_dom_sf"/>
</dbReference>
<reference evidence="9" key="2">
    <citation type="journal article" date="2016" name="Int. J. Syst. Evol. Microbiol.">
        <title>Lawsonella clevelandensis gen. nov., sp. nov., a new member of the suborder Corynebacterineae isolated from human abscesses.</title>
        <authorList>
            <person name="Bell M.E."/>
            <person name="Bernard K.A."/>
            <person name="Harrington S.M."/>
            <person name="Patel N.B."/>
            <person name="Tucker T.A."/>
            <person name="Metcalfe M.G."/>
            <person name="McQuiston J.R."/>
        </authorList>
    </citation>
    <scope>NUCLEOTIDE SEQUENCE</scope>
    <source>
        <strain evidence="9">X1698</strain>
    </source>
</reference>
<evidence type="ECO:0000256" key="1">
    <source>
        <dbReference type="ARBA" id="ARBA00007905"/>
    </source>
</evidence>
<evidence type="ECO:0000313" key="9">
    <source>
        <dbReference type="EMBL" id="ALE18712.1"/>
    </source>
</evidence>
<sequence length="283" mass="31946">MSPHHSAPVPQVILNDQTSIPQLGFGVYKVPEDDAYRVVSEALEVGYRLIDTAALYGNEEGVGRAIRESGIPRDEIFVTTKLWNTDHGKKETVDAFHASLDRLGLAYVDLYLIHWPQPAVDKYVETWEEMIALRDTDELRSIGVSNFTAPTLKRIISETGVVPVLNQIELHPGFSQPDMRKFNSYFSVRTQAWSPLARGEGLDANAITALAEKYGKTPAQIVLRWHMQLGTLVIPKTTHRERMEENFDVLDFWMGEEELASITNMDRADGRMSKDPDEFNGDL</sequence>
<evidence type="ECO:0000256" key="7">
    <source>
        <dbReference type="SAM" id="MobiDB-lite"/>
    </source>
</evidence>
<organism evidence="9 11">
    <name type="scientific">Lawsonella clevelandensis</name>
    <dbReference type="NCBI Taxonomy" id="1528099"/>
    <lineage>
        <taxon>Bacteria</taxon>
        <taxon>Bacillati</taxon>
        <taxon>Actinomycetota</taxon>
        <taxon>Actinomycetes</taxon>
        <taxon>Mycobacteriales</taxon>
        <taxon>Lawsonellaceae</taxon>
        <taxon>Lawsonella</taxon>
    </lineage>
</organism>
<feature type="binding site" evidence="5">
    <location>
        <position position="114"/>
    </location>
    <ligand>
        <name>substrate</name>
    </ligand>
</feature>
<evidence type="ECO:0000256" key="5">
    <source>
        <dbReference type="PIRSR" id="PIRSR000097-2"/>
    </source>
</evidence>
<dbReference type="AlphaFoldDB" id="A0A0M4MBN8"/>
<dbReference type="InterPro" id="IPR020471">
    <property type="entry name" value="AKR"/>
</dbReference>
<dbReference type="STRING" id="1528099.AL705_02345"/>
<feature type="domain" description="NADP-dependent oxidoreductase" evidence="8">
    <location>
        <begin position="29"/>
        <end position="265"/>
    </location>
</feature>
<dbReference type="InterPro" id="IPR018170">
    <property type="entry name" value="Aldo/ket_reductase_CS"/>
</dbReference>
<feature type="compositionally biased region" description="Basic and acidic residues" evidence="7">
    <location>
        <begin position="266"/>
        <end position="277"/>
    </location>
</feature>
<dbReference type="PIRSF" id="PIRSF000097">
    <property type="entry name" value="AKR"/>
    <property type="match status" value="1"/>
</dbReference>
<dbReference type="PROSITE" id="PS00798">
    <property type="entry name" value="ALDOKETO_REDUCTASE_1"/>
    <property type="match status" value="1"/>
</dbReference>
<dbReference type="Gene3D" id="3.20.20.100">
    <property type="entry name" value="NADP-dependent oxidoreductase domain"/>
    <property type="match status" value="1"/>
</dbReference>
<dbReference type="PROSITE" id="PS00063">
    <property type="entry name" value="ALDOKETO_REDUCTASE_3"/>
    <property type="match status" value="1"/>
</dbReference>
<dbReference type="FunFam" id="3.20.20.100:FF:000002">
    <property type="entry name" value="2,5-diketo-D-gluconic acid reductase A"/>
    <property type="match status" value="1"/>
</dbReference>
<evidence type="ECO:0000256" key="2">
    <source>
        <dbReference type="ARBA" id="ARBA00022857"/>
    </source>
</evidence>
<dbReference type="PANTHER" id="PTHR43827">
    <property type="entry name" value="2,5-DIKETO-D-GLUCONIC ACID REDUCTASE"/>
    <property type="match status" value="1"/>
</dbReference>
<proteinExistence type="inferred from homology"/>
<dbReference type="KEGG" id="cbq:AL705_02345"/>
<dbReference type="EMBL" id="LR584267">
    <property type="protein sequence ID" value="VHO00128.1"/>
    <property type="molecule type" value="Genomic_DNA"/>
</dbReference>
<evidence type="ECO:0000256" key="4">
    <source>
        <dbReference type="PIRSR" id="PIRSR000097-1"/>
    </source>
</evidence>
<dbReference type="Proteomes" id="UP000324288">
    <property type="component" value="Chromosome"/>
</dbReference>
<reference evidence="9 11" key="1">
    <citation type="journal article" date="2015" name="Genome Announc.">
        <title>Complete Genome Sequences for Two Strains of a Novel Fastidious, Partially Acid-Fast, Gram-Positive Corynebacterineae Bacterium, Derived from Human Clinical Samples.</title>
        <authorList>
            <person name="Nicholson A.C."/>
            <person name="Bell M."/>
            <person name="Humrighouse B.W."/>
            <person name="McQuiston J.R."/>
        </authorList>
    </citation>
    <scope>NUCLEOTIDE SEQUENCE [LARGE SCALE GENOMIC DNA]</scope>
    <source>
        <strain evidence="9 11">X1698</strain>
    </source>
</reference>
<feature type="active site" description="Proton donor" evidence="4">
    <location>
        <position position="56"/>
    </location>
</feature>
<evidence type="ECO:0000313" key="10">
    <source>
        <dbReference type="EMBL" id="VHO00128.1"/>
    </source>
</evidence>
<feature type="region of interest" description="Disordered" evidence="7">
    <location>
        <begin position="264"/>
        <end position="283"/>
    </location>
</feature>
<dbReference type="GeneID" id="84894469"/>
<name>A0A0M4MBN8_9ACTN</name>
<accession>A0A0M4MBN8</accession>
<dbReference type="EMBL" id="CP012390">
    <property type="protein sequence ID" value="ALE18712.1"/>
    <property type="molecule type" value="Genomic_DNA"/>
</dbReference>
<dbReference type="SUPFAM" id="SSF51430">
    <property type="entry name" value="NAD(P)-linked oxidoreductase"/>
    <property type="match status" value="1"/>
</dbReference>
<gene>
    <name evidence="9" type="ORF">AL705_02345</name>
    <name evidence="10" type="ORF">LC603019_00485</name>
</gene>
<evidence type="ECO:0000259" key="8">
    <source>
        <dbReference type="Pfam" id="PF00248"/>
    </source>
</evidence>
<dbReference type="RefSeq" id="WP_053961645.1">
    <property type="nucleotide sequence ID" value="NZ_CAMJVL010000006.1"/>
</dbReference>
<dbReference type="PANTHER" id="PTHR43827:SF3">
    <property type="entry name" value="NADP-DEPENDENT OXIDOREDUCTASE DOMAIN-CONTAINING PROTEIN"/>
    <property type="match status" value="1"/>
</dbReference>
<evidence type="ECO:0000256" key="3">
    <source>
        <dbReference type="ARBA" id="ARBA00023002"/>
    </source>
</evidence>
<feature type="site" description="Lowers pKa of active site Tyr" evidence="6">
    <location>
        <position position="81"/>
    </location>
</feature>
<evidence type="ECO:0000313" key="11">
    <source>
        <dbReference type="Proteomes" id="UP000068137"/>
    </source>
</evidence>
<dbReference type="PRINTS" id="PR00069">
    <property type="entry name" value="ALDKETRDTASE"/>
</dbReference>
<dbReference type="Proteomes" id="UP000068137">
    <property type="component" value="Chromosome"/>
</dbReference>
<dbReference type="Pfam" id="PF00248">
    <property type="entry name" value="Aldo_ket_red"/>
    <property type="match status" value="1"/>
</dbReference>
<dbReference type="InterPro" id="IPR023210">
    <property type="entry name" value="NADP_OxRdtase_dom"/>
</dbReference>